<name>A0A5J4U968_9EUKA</name>
<comment type="caution">
    <text evidence="1">The sequence shown here is derived from an EMBL/GenBank/DDBJ whole genome shotgun (WGS) entry which is preliminary data.</text>
</comment>
<evidence type="ECO:0000313" key="2">
    <source>
        <dbReference type="Proteomes" id="UP000324800"/>
    </source>
</evidence>
<protein>
    <submittedName>
        <fullName evidence="1">Uncharacterized protein</fullName>
    </submittedName>
</protein>
<dbReference type="EMBL" id="SNRW01018802">
    <property type="protein sequence ID" value="KAA6366979.1"/>
    <property type="molecule type" value="Genomic_DNA"/>
</dbReference>
<organism evidence="1 2">
    <name type="scientific">Streblomastix strix</name>
    <dbReference type="NCBI Taxonomy" id="222440"/>
    <lineage>
        <taxon>Eukaryota</taxon>
        <taxon>Metamonada</taxon>
        <taxon>Preaxostyla</taxon>
        <taxon>Oxymonadida</taxon>
        <taxon>Streblomastigidae</taxon>
        <taxon>Streblomastix</taxon>
    </lineage>
</organism>
<gene>
    <name evidence="1" type="ORF">EZS28_037494</name>
</gene>
<dbReference type="AlphaFoldDB" id="A0A5J4U968"/>
<sequence length="182" mass="20160">MIKFFELKTSYKSPPKGDNVGISLLGSLTSPLLFETCHLGRSNGPHHRSIRVGLNVDSGMSNHLALRLKQFSLGSISSQLSVRWLRMERLIRLENSQIREIKFLAYSSSAPPMGDRAGRVSVHFLLDEKDLQDGTFLENISTKRAQTELSCYQATNVDLVLTSTQGLPAGTSGDVWRKQLAA</sequence>
<evidence type="ECO:0000313" key="1">
    <source>
        <dbReference type="EMBL" id="KAA6366979.1"/>
    </source>
</evidence>
<reference evidence="1 2" key="1">
    <citation type="submission" date="2019-03" db="EMBL/GenBank/DDBJ databases">
        <title>Single cell metagenomics reveals metabolic interactions within the superorganism composed of flagellate Streblomastix strix and complex community of Bacteroidetes bacteria on its surface.</title>
        <authorList>
            <person name="Treitli S.C."/>
            <person name="Kolisko M."/>
            <person name="Husnik F."/>
            <person name="Keeling P."/>
            <person name="Hampl V."/>
        </authorList>
    </citation>
    <scope>NUCLEOTIDE SEQUENCE [LARGE SCALE GENOMIC DNA]</scope>
    <source>
        <strain evidence="1">ST1C</strain>
    </source>
</reference>
<proteinExistence type="predicted"/>
<accession>A0A5J4U968</accession>
<dbReference type="Proteomes" id="UP000324800">
    <property type="component" value="Unassembled WGS sequence"/>
</dbReference>